<name>A0A6N7J158_9FIRM</name>
<evidence type="ECO:0000256" key="2">
    <source>
        <dbReference type="ARBA" id="ARBA00022963"/>
    </source>
</evidence>
<evidence type="ECO:0000256" key="3">
    <source>
        <dbReference type="ARBA" id="ARBA00023098"/>
    </source>
</evidence>
<dbReference type="Pfam" id="PF19890">
    <property type="entry name" value="DUF6363"/>
    <property type="match status" value="1"/>
</dbReference>
<evidence type="ECO:0000313" key="7">
    <source>
        <dbReference type="Proteomes" id="UP000460257"/>
    </source>
</evidence>
<feature type="active site" description="Proton acceptor" evidence="4">
    <location>
        <position position="161"/>
    </location>
</feature>
<comment type="caution">
    <text evidence="4">Lacks conserved residue(s) required for the propagation of feature annotation.</text>
</comment>
<keyword evidence="3 4" id="KW-0443">Lipid metabolism</keyword>
<dbReference type="InterPro" id="IPR037483">
    <property type="entry name" value="YjjU-like"/>
</dbReference>
<protein>
    <submittedName>
        <fullName evidence="6">Patatin family protein</fullName>
    </submittedName>
</protein>
<dbReference type="GO" id="GO:0016787">
    <property type="term" value="F:hydrolase activity"/>
    <property type="evidence" value="ECO:0007669"/>
    <property type="project" value="UniProtKB-UniRule"/>
</dbReference>
<dbReference type="GO" id="GO:0016042">
    <property type="term" value="P:lipid catabolic process"/>
    <property type="evidence" value="ECO:0007669"/>
    <property type="project" value="UniProtKB-UniRule"/>
</dbReference>
<feature type="short sequence motif" description="GXSXG" evidence="4">
    <location>
        <begin position="36"/>
        <end position="40"/>
    </location>
</feature>
<keyword evidence="7" id="KW-1185">Reference proteome</keyword>
<sequence length="285" mass="31906">MKTGLIVEGGGMKCAYSAGVLDVFMENDINFDYVSGVSAGSACAASYLAGQRERNRRFYSIHSMSKKYAGVENLLKTGSFFGLDYIYSTLTDSDGADPLDFPALMANPAEFEVVATDALTGHAVYFNKNDMSQDHYEAIKASCALPVMSNPQVVNGREYFDGGVSDSIPIQRAYERGVRKAVIIFSKPEGYLMEPQPHRFIYTFALHKYPAVIYRLNHRHEFYNRQITKARKLRDAGRVLTFSPSSDIKVDTYKVDQDVMEALYQNGRQDAEARVSELKNFLGLN</sequence>
<feature type="domain" description="PNPLA" evidence="5">
    <location>
        <begin position="5"/>
        <end position="174"/>
    </location>
</feature>
<comment type="caution">
    <text evidence="6">The sequence shown here is derived from an EMBL/GenBank/DDBJ whole genome shotgun (WGS) entry which is preliminary data.</text>
</comment>
<proteinExistence type="predicted"/>
<feature type="short sequence motif" description="DGA/G" evidence="4">
    <location>
        <begin position="161"/>
        <end position="163"/>
    </location>
</feature>
<evidence type="ECO:0000256" key="1">
    <source>
        <dbReference type="ARBA" id="ARBA00022801"/>
    </source>
</evidence>
<evidence type="ECO:0000313" key="6">
    <source>
        <dbReference type="EMBL" id="MQN02304.1"/>
    </source>
</evidence>
<dbReference type="PANTHER" id="PTHR14226">
    <property type="entry name" value="NEUROPATHY TARGET ESTERASE/SWISS CHEESE D.MELANOGASTER"/>
    <property type="match status" value="1"/>
</dbReference>
<gene>
    <name evidence="6" type="ORF">FRC54_10535</name>
</gene>
<dbReference type="InterPro" id="IPR050301">
    <property type="entry name" value="NTE"/>
</dbReference>
<dbReference type="PROSITE" id="PS51635">
    <property type="entry name" value="PNPLA"/>
    <property type="match status" value="1"/>
</dbReference>
<dbReference type="CDD" id="cd07208">
    <property type="entry name" value="Pat_hypo_Ecoli_yjju_like"/>
    <property type="match status" value="1"/>
</dbReference>
<dbReference type="EMBL" id="VOGC01000009">
    <property type="protein sequence ID" value="MQN02304.1"/>
    <property type="molecule type" value="Genomic_DNA"/>
</dbReference>
<dbReference type="InterPro" id="IPR045943">
    <property type="entry name" value="DUF6363"/>
</dbReference>
<dbReference type="SUPFAM" id="SSF52151">
    <property type="entry name" value="FabD/lysophospholipase-like"/>
    <property type="match status" value="1"/>
</dbReference>
<dbReference type="Proteomes" id="UP000460257">
    <property type="component" value="Unassembled WGS sequence"/>
</dbReference>
<dbReference type="Gene3D" id="3.40.1090.10">
    <property type="entry name" value="Cytosolic phospholipase A2 catalytic domain"/>
    <property type="match status" value="2"/>
</dbReference>
<keyword evidence="1 4" id="KW-0378">Hydrolase</keyword>
<evidence type="ECO:0000256" key="4">
    <source>
        <dbReference type="PROSITE-ProRule" id="PRU01161"/>
    </source>
</evidence>
<accession>A0A6N7J158</accession>
<dbReference type="AlphaFoldDB" id="A0A6N7J158"/>
<dbReference type="PANTHER" id="PTHR14226:SF25">
    <property type="entry name" value="PHOSPHOESTERASE"/>
    <property type="match status" value="1"/>
</dbReference>
<organism evidence="6 7">
    <name type="scientific">Candidatus Weimeria bifida</name>
    <dbReference type="NCBI Taxonomy" id="2599074"/>
    <lineage>
        <taxon>Bacteria</taxon>
        <taxon>Bacillati</taxon>
        <taxon>Bacillota</taxon>
        <taxon>Clostridia</taxon>
        <taxon>Lachnospirales</taxon>
        <taxon>Lachnospiraceae</taxon>
        <taxon>Candidatus Weimeria</taxon>
    </lineage>
</organism>
<reference evidence="6" key="1">
    <citation type="journal article" date="2020" name="Appl. Environ. Microbiol.">
        <title>Medium-Chain Fatty Acid Synthesis by 'Candidatus Weimeria bifida' gen. nov., sp. nov., and 'Candidatus Pseudoramibacter fermentans' sp. nov.</title>
        <authorList>
            <person name="Scarborough M.J."/>
            <person name="Myers K.S."/>
            <person name="Donohue T.J."/>
            <person name="Noguera D.R."/>
        </authorList>
    </citation>
    <scope>NUCLEOTIDE SEQUENCE</scope>
    <source>
        <strain evidence="6">LCO1.1</strain>
    </source>
</reference>
<feature type="active site" description="Nucleophile" evidence="4">
    <location>
        <position position="38"/>
    </location>
</feature>
<dbReference type="InterPro" id="IPR002641">
    <property type="entry name" value="PNPLA_dom"/>
</dbReference>
<dbReference type="InterPro" id="IPR016035">
    <property type="entry name" value="Acyl_Trfase/lysoPLipase"/>
</dbReference>
<dbReference type="Pfam" id="PF01734">
    <property type="entry name" value="Patatin"/>
    <property type="match status" value="1"/>
</dbReference>
<keyword evidence="2 4" id="KW-0442">Lipid degradation</keyword>
<evidence type="ECO:0000259" key="5">
    <source>
        <dbReference type="PROSITE" id="PS51635"/>
    </source>
</evidence>